<name>A0A3X8PJX9_CAMJU</name>
<dbReference type="CDD" id="cd00761">
    <property type="entry name" value="Glyco_tranf_GTA_type"/>
    <property type="match status" value="1"/>
</dbReference>
<protein>
    <submittedName>
        <fullName evidence="2">Glycosyltransferase family 2 protein</fullName>
    </submittedName>
</protein>
<dbReference type="AlphaFoldDB" id="A0A3X8PJX9"/>
<dbReference type="InterPro" id="IPR001173">
    <property type="entry name" value="Glyco_trans_2-like"/>
</dbReference>
<dbReference type="GO" id="GO:0016758">
    <property type="term" value="F:hexosyltransferase activity"/>
    <property type="evidence" value="ECO:0007669"/>
    <property type="project" value="UniProtKB-ARBA"/>
</dbReference>
<dbReference type="Gene3D" id="3.90.550.10">
    <property type="entry name" value="Spore Coat Polysaccharide Biosynthesis Protein SpsA, Chain A"/>
    <property type="match status" value="1"/>
</dbReference>
<organism evidence="2 3">
    <name type="scientific">Campylobacter jejuni</name>
    <dbReference type="NCBI Taxonomy" id="197"/>
    <lineage>
        <taxon>Bacteria</taxon>
        <taxon>Pseudomonadati</taxon>
        <taxon>Campylobacterota</taxon>
        <taxon>Epsilonproteobacteria</taxon>
        <taxon>Campylobacterales</taxon>
        <taxon>Campylobacteraceae</taxon>
        <taxon>Campylobacter</taxon>
    </lineage>
</organism>
<feature type="domain" description="Glycosyltransferase 2-like" evidence="1">
    <location>
        <begin position="9"/>
        <end position="152"/>
    </location>
</feature>
<evidence type="ECO:0000313" key="3">
    <source>
        <dbReference type="Proteomes" id="UP000482054"/>
    </source>
</evidence>
<dbReference type="Pfam" id="PF00535">
    <property type="entry name" value="Glycos_transf_2"/>
    <property type="match status" value="1"/>
</dbReference>
<dbReference type="PANTHER" id="PTHR22916">
    <property type="entry name" value="GLYCOSYLTRANSFERASE"/>
    <property type="match status" value="1"/>
</dbReference>
<comment type="caution">
    <text evidence="2">The sequence shown here is derived from an EMBL/GenBank/DDBJ whole genome shotgun (WGS) entry which is preliminary data.</text>
</comment>
<reference evidence="2 3" key="1">
    <citation type="submission" date="2019-10" db="EMBL/GenBank/DDBJ databases">
        <authorList>
            <consortium name="PulseNet: The National Subtyping Network for Foodborne Disease Surveillance"/>
            <person name="Tarr C.L."/>
            <person name="Trees E."/>
            <person name="Katz L.S."/>
            <person name="Carleton-Romer H.A."/>
            <person name="Stroika S."/>
            <person name="Kucerova Z."/>
            <person name="Roache K.F."/>
            <person name="Sabol A.L."/>
            <person name="Besser J."/>
            <person name="Gerner-Smidt P."/>
        </authorList>
    </citation>
    <scope>NUCLEOTIDE SEQUENCE [LARGE SCALE GENOMIC DNA]</scope>
    <source>
        <strain evidence="2 3">PNUSAC012955</strain>
    </source>
</reference>
<keyword evidence="2" id="KW-0808">Transferase</keyword>
<dbReference type="InterPro" id="IPR029044">
    <property type="entry name" value="Nucleotide-diphossugar_trans"/>
</dbReference>
<evidence type="ECO:0000313" key="2">
    <source>
        <dbReference type="EMBL" id="EDJ6168301.1"/>
    </source>
</evidence>
<dbReference type="PANTHER" id="PTHR22916:SF3">
    <property type="entry name" value="UDP-GLCNAC:BETAGAL BETA-1,3-N-ACETYLGLUCOSAMINYLTRANSFERASE-LIKE PROTEIN 1"/>
    <property type="match status" value="1"/>
</dbReference>
<evidence type="ECO:0000259" key="1">
    <source>
        <dbReference type="Pfam" id="PF00535"/>
    </source>
</evidence>
<proteinExistence type="predicted"/>
<sequence length="629" mass="75351">MKKDKLIGIIIPVYNVEQYIRQCLDSILEQDYQNYIVLLVDDGSTDLSVNAIEEYLKKDKRFVLIKKSNGGLSSALNAGINYFYQLEKDNLKIDYLIFLDGDDYWDKDCLSQCVCNMEGVQAVWFDYRYIFDGIKPYDNDCTRMDYLGYKKEQIITPMDFFKRVFITKEWHAFAKMGMMNFDFLKSIKLEFKEGLFLEDHLFGVIFFASSHKIKVLPLKLYNYRIRANSLCNYNKNKNSTFMPAYFHKKYNSILYDQKKYDELGSKLTIGLELEKFIYNYPNKKINFLIKNFLIEYYFQESSELLLFPADPLDYSSNLLNRPSVSAKRIIKESLEYRIGYVCKNIRNFTKCFNLLKNANQKSNYDLTACTDYQESLKLKNHLNFILGKNIIMIYNKIERLFILLYPLIFTYSYCEFIFKKKYKLIANNLNKIDNISFAKINDLLKMVEITISKYIHQYNDAVCLDLNVKEGFLLEELKHYNIKIYGYEYNEYFYFTLIAKYANYDNIFLSKELVINHEISLESLDYTTNDDGYGIYIYDDNSLEERKCIFLENIFNKYQHIFILSIYLDFYNYKILSQIFKNEKKILYIICFVDKFFKESEEFKKIYNQFKHKNIFFIDYSEMKNKGKK</sequence>
<gene>
    <name evidence="2" type="ORF">GFF90_01650</name>
</gene>
<accession>A0A3X8PJX9</accession>
<dbReference type="SUPFAM" id="SSF53448">
    <property type="entry name" value="Nucleotide-diphospho-sugar transferases"/>
    <property type="match status" value="1"/>
</dbReference>
<dbReference type="Proteomes" id="UP000482054">
    <property type="component" value="Unassembled WGS sequence"/>
</dbReference>
<dbReference type="EMBL" id="AAMOXJ010000002">
    <property type="protein sequence ID" value="EDJ6168301.1"/>
    <property type="molecule type" value="Genomic_DNA"/>
</dbReference>